<dbReference type="PANTHER" id="PTHR46016:SF1">
    <property type="entry name" value="RING-TYPE DOMAIN-CONTAINING PROTEIN"/>
    <property type="match status" value="1"/>
</dbReference>
<dbReference type="AlphaFoldDB" id="A0A8J6A465"/>
<dbReference type="InterPro" id="IPR051438">
    <property type="entry name" value="RNF_E3_ubiq-protein_ligase"/>
</dbReference>
<dbReference type="InterPro" id="IPR018957">
    <property type="entry name" value="Znf_C3HC4_RING-type"/>
</dbReference>
<dbReference type="InterPro" id="IPR013083">
    <property type="entry name" value="Znf_RING/FYVE/PHD"/>
</dbReference>
<dbReference type="SUPFAM" id="SSF57850">
    <property type="entry name" value="RING/U-box"/>
    <property type="match status" value="1"/>
</dbReference>
<evidence type="ECO:0000259" key="5">
    <source>
        <dbReference type="PROSITE" id="PS50089"/>
    </source>
</evidence>
<dbReference type="PANTHER" id="PTHR46016">
    <property type="entry name" value="ZINC FINGER, RING/FYVE/PHD-TYPE"/>
    <property type="match status" value="1"/>
</dbReference>
<dbReference type="Pfam" id="PF00097">
    <property type="entry name" value="zf-C3HC4"/>
    <property type="match status" value="1"/>
</dbReference>
<keyword evidence="7" id="KW-1185">Reference proteome</keyword>
<dbReference type="GO" id="GO:0000209">
    <property type="term" value="P:protein polyubiquitination"/>
    <property type="evidence" value="ECO:0007669"/>
    <property type="project" value="TreeGrafter"/>
</dbReference>
<dbReference type="PROSITE" id="PS50089">
    <property type="entry name" value="ZF_RING_2"/>
    <property type="match status" value="1"/>
</dbReference>
<dbReference type="GO" id="GO:0061630">
    <property type="term" value="F:ubiquitin protein ligase activity"/>
    <property type="evidence" value="ECO:0007669"/>
    <property type="project" value="TreeGrafter"/>
</dbReference>
<feature type="domain" description="RING-type" evidence="5">
    <location>
        <begin position="45"/>
        <end position="83"/>
    </location>
</feature>
<keyword evidence="3" id="KW-0862">Zinc</keyword>
<comment type="caution">
    <text evidence="6">The sequence shown here is derived from an EMBL/GenBank/DDBJ whole genome shotgun (WGS) entry which is preliminary data.</text>
</comment>
<evidence type="ECO:0000256" key="1">
    <source>
        <dbReference type="ARBA" id="ARBA00022723"/>
    </source>
</evidence>
<dbReference type="GO" id="GO:0006511">
    <property type="term" value="P:ubiquitin-dependent protein catabolic process"/>
    <property type="evidence" value="ECO:0007669"/>
    <property type="project" value="TreeGrafter"/>
</dbReference>
<organism evidence="6 7">
    <name type="scientific">Galemys pyrenaicus</name>
    <name type="common">Iberian desman</name>
    <name type="synonym">Pyrenean desman</name>
    <dbReference type="NCBI Taxonomy" id="202257"/>
    <lineage>
        <taxon>Eukaryota</taxon>
        <taxon>Metazoa</taxon>
        <taxon>Chordata</taxon>
        <taxon>Craniata</taxon>
        <taxon>Vertebrata</taxon>
        <taxon>Euteleostomi</taxon>
        <taxon>Mammalia</taxon>
        <taxon>Eutheria</taxon>
        <taxon>Laurasiatheria</taxon>
        <taxon>Eulipotyphla</taxon>
        <taxon>Talpidae</taxon>
        <taxon>Galemys</taxon>
    </lineage>
</organism>
<dbReference type="InterPro" id="IPR017907">
    <property type="entry name" value="Znf_RING_CS"/>
</dbReference>
<name>A0A8J6A465_GALPY</name>
<dbReference type="PROSITE" id="PS00518">
    <property type="entry name" value="ZF_RING_1"/>
    <property type="match status" value="1"/>
</dbReference>
<reference evidence="6" key="1">
    <citation type="journal article" date="2021" name="Evol. Appl.">
        <title>The genome of the Pyrenean desman and the effects of bottlenecks and inbreeding on the genomic landscape of an endangered species.</title>
        <authorList>
            <person name="Escoda L."/>
            <person name="Castresana J."/>
        </authorList>
    </citation>
    <scope>NUCLEOTIDE SEQUENCE</scope>
    <source>
        <strain evidence="6">IBE-C5619</strain>
    </source>
</reference>
<keyword evidence="2 4" id="KW-0863">Zinc-finger</keyword>
<protein>
    <submittedName>
        <fullName evidence="6">E3 ubiquitin-protein ligase LNX</fullName>
    </submittedName>
</protein>
<evidence type="ECO:0000256" key="2">
    <source>
        <dbReference type="ARBA" id="ARBA00022771"/>
    </source>
</evidence>
<dbReference type="GO" id="GO:0008270">
    <property type="term" value="F:zinc ion binding"/>
    <property type="evidence" value="ECO:0007669"/>
    <property type="project" value="UniProtKB-KW"/>
</dbReference>
<keyword evidence="1" id="KW-0479">Metal-binding</keyword>
<accession>A0A8J6A465</accession>
<sequence length="432" mass="47242">MSQSDPADDLTSGRAPLCVVCGQAHSSEENHCYTYTDDVDDDLICHICLQALLDPVDTPCGHTYCTVCLTNFLVEKDFCPVDRQPLVLQRCKKSSILVNKLLNKLLVTCPFTEHCSEVLQRCDLQQHFQTRWSNPNQRTEGLAGAQFQASVLTQPIRERLPAHLLRASDVNVPAASREPVGILREGQAPFLGISLPALSLSPLANLGAGLGWALQLTERRCQEESSSLLGKMKALLLLVLPWLSPANYIDNVGNLHFLYSELTIPNLPSAAFPGRYTHRGMKGPAHLPSTVESRRSSLLFSASSCQSVGPRSSGILMTPPIYARVQHRCAHLRMPTLECSQHRRCGVGFFPLESGAQETEMSDSNVAVEERGLPDAAKSSRVMRQPFPLFVMLESSGAVIGMNLVKEGLCGVLTRMQSPYSVFTSTPTGLGT</sequence>
<dbReference type="EMBL" id="JAGFMF010012279">
    <property type="protein sequence ID" value="KAG8504964.1"/>
    <property type="molecule type" value="Genomic_DNA"/>
</dbReference>
<gene>
    <name evidence="6" type="ORF">J0S82_017549</name>
</gene>
<evidence type="ECO:0000256" key="3">
    <source>
        <dbReference type="ARBA" id="ARBA00022833"/>
    </source>
</evidence>
<dbReference type="SMART" id="SM00184">
    <property type="entry name" value="RING"/>
    <property type="match status" value="1"/>
</dbReference>
<evidence type="ECO:0000256" key="4">
    <source>
        <dbReference type="PROSITE-ProRule" id="PRU00175"/>
    </source>
</evidence>
<dbReference type="FunFam" id="3.30.40.10:FF:000120">
    <property type="entry name" value="ligand of Numb protein X 2"/>
    <property type="match status" value="1"/>
</dbReference>
<dbReference type="CDD" id="cd16779">
    <property type="entry name" value="mRING-HC-C3HC3D_LNX1"/>
    <property type="match status" value="1"/>
</dbReference>
<dbReference type="Proteomes" id="UP000700334">
    <property type="component" value="Unassembled WGS sequence"/>
</dbReference>
<evidence type="ECO:0000313" key="6">
    <source>
        <dbReference type="EMBL" id="KAG8504964.1"/>
    </source>
</evidence>
<dbReference type="Gene3D" id="3.30.40.10">
    <property type="entry name" value="Zinc/RING finger domain, C3HC4 (zinc finger)"/>
    <property type="match status" value="1"/>
</dbReference>
<dbReference type="OrthoDB" id="438726at2759"/>
<dbReference type="InterPro" id="IPR001841">
    <property type="entry name" value="Znf_RING"/>
</dbReference>
<proteinExistence type="predicted"/>
<evidence type="ECO:0000313" key="7">
    <source>
        <dbReference type="Proteomes" id="UP000700334"/>
    </source>
</evidence>